<dbReference type="RefSeq" id="WP_326927507.1">
    <property type="nucleotide sequence ID" value="NZ_CP123443.1"/>
</dbReference>
<evidence type="ECO:0000256" key="1">
    <source>
        <dbReference type="SAM" id="MobiDB-lite"/>
    </source>
</evidence>
<evidence type="ECO:0000313" key="4">
    <source>
        <dbReference type="Proteomes" id="UP001228690"/>
    </source>
</evidence>
<feature type="region of interest" description="Disordered" evidence="1">
    <location>
        <begin position="265"/>
        <end position="284"/>
    </location>
</feature>
<keyword evidence="4" id="KW-1185">Reference proteome</keyword>
<evidence type="ECO:0000259" key="2">
    <source>
        <dbReference type="Pfam" id="PF01863"/>
    </source>
</evidence>
<feature type="compositionally biased region" description="Basic and acidic residues" evidence="1">
    <location>
        <begin position="145"/>
        <end position="157"/>
    </location>
</feature>
<dbReference type="Proteomes" id="UP001228690">
    <property type="component" value="Chromosome"/>
</dbReference>
<dbReference type="EMBL" id="CP123443">
    <property type="protein sequence ID" value="WGK69324.1"/>
    <property type="molecule type" value="Genomic_DNA"/>
</dbReference>
<dbReference type="CDD" id="cd07344">
    <property type="entry name" value="M48_yhfN_like"/>
    <property type="match status" value="1"/>
</dbReference>
<dbReference type="PANTHER" id="PTHR30399">
    <property type="entry name" value="UNCHARACTERIZED PROTEIN YGJP"/>
    <property type="match status" value="1"/>
</dbReference>
<gene>
    <name evidence="3" type="ORF">P0082_00265</name>
</gene>
<proteinExistence type="predicted"/>
<feature type="region of interest" description="Disordered" evidence="1">
    <location>
        <begin position="1"/>
        <end position="22"/>
    </location>
</feature>
<reference evidence="3 4" key="1">
    <citation type="submission" date="2023-04" db="EMBL/GenBank/DDBJ databases">
        <title>Spirochaete genome identified in red abalone sample constitutes a novel genus.</title>
        <authorList>
            <person name="Sharma S.P."/>
            <person name="Purcell C.M."/>
            <person name="Hyde J.R."/>
            <person name="Severin A.J."/>
        </authorList>
    </citation>
    <scope>NUCLEOTIDE SEQUENCE [LARGE SCALE GENOMIC DNA]</scope>
    <source>
        <strain evidence="3 4">SP-2023</strain>
    </source>
</reference>
<protein>
    <submittedName>
        <fullName evidence="3">M48 family metallopeptidase</fullName>
    </submittedName>
</protein>
<feature type="domain" description="YgjP-like metallopeptidase" evidence="2">
    <location>
        <begin position="285"/>
        <end position="359"/>
    </location>
</feature>
<organism evidence="3 4">
    <name type="scientific">Candidatus Haliotispira prima</name>
    <dbReference type="NCBI Taxonomy" id="3034016"/>
    <lineage>
        <taxon>Bacteria</taxon>
        <taxon>Pseudomonadati</taxon>
        <taxon>Spirochaetota</taxon>
        <taxon>Spirochaetia</taxon>
        <taxon>Spirochaetales</taxon>
        <taxon>Spirochaetaceae</taxon>
        <taxon>Candidatus Haliotispira</taxon>
    </lineage>
</organism>
<dbReference type="Gene3D" id="3.30.2010.10">
    <property type="entry name" value="Metalloproteases ('zincins'), catalytic domain"/>
    <property type="match status" value="1"/>
</dbReference>
<sequence length="368" mass="42594">MAVGKRGSSKRKKSASRCGQSPSGVDYTGLMQDLRQCGFFALIGSEQAFSIIPSLRRKTIELQVLPNWELRWESLCLPRPAPATPEAPTEREQSNAERPVPYSVRLRLPATMPRKDILRFLLSKQDWLTRQYRKPEQIPGRFRPVSRDDKNSREPEPAVRLYRETPGIGRPILFMGRSYLLQKHPPESKHVRGKASSGDSGLRIGPEVLSFPVPPSRNAPPNELTRPGELNTQEKKYLERSLLATSLELFRERCQLWQKRLQNSADPNPAFQNPSSPNYSSLNGPKQIRVRKYKARWGCCSPNHELTFNWQLIFAPLWVIDYVVVHELTHLIEFNHSPRFWQLVEQAIPDYKQAQEWLRYCGHYLLRF</sequence>
<dbReference type="Pfam" id="PF01863">
    <property type="entry name" value="YgjP-like"/>
    <property type="match status" value="1"/>
</dbReference>
<dbReference type="InterPro" id="IPR002725">
    <property type="entry name" value="YgjP-like_metallopeptidase"/>
</dbReference>
<name>A0ABY8MKI7_9SPIO</name>
<feature type="region of interest" description="Disordered" evidence="1">
    <location>
        <begin position="138"/>
        <end position="157"/>
    </location>
</feature>
<feature type="region of interest" description="Disordered" evidence="1">
    <location>
        <begin position="184"/>
        <end position="231"/>
    </location>
</feature>
<evidence type="ECO:0000313" key="3">
    <source>
        <dbReference type="EMBL" id="WGK69324.1"/>
    </source>
</evidence>
<dbReference type="InterPro" id="IPR053136">
    <property type="entry name" value="UTP_pyrophosphatase-like"/>
</dbReference>
<accession>A0ABY8MKI7</accession>
<dbReference type="PANTHER" id="PTHR30399:SF1">
    <property type="entry name" value="UTP PYROPHOSPHATASE"/>
    <property type="match status" value="1"/>
</dbReference>